<dbReference type="InterPro" id="IPR036736">
    <property type="entry name" value="ACP-like_sf"/>
</dbReference>
<evidence type="ECO:0000256" key="2">
    <source>
        <dbReference type="ARBA" id="ARBA00022553"/>
    </source>
</evidence>
<dbReference type="Gene3D" id="3.40.50.720">
    <property type="entry name" value="NAD(P)-binding Rossmann-like Domain"/>
    <property type="match status" value="3"/>
</dbReference>
<keyword evidence="1" id="KW-0596">Phosphopantetheine</keyword>
<evidence type="ECO:0000259" key="5">
    <source>
        <dbReference type="PROSITE" id="PS50075"/>
    </source>
</evidence>
<dbReference type="InterPro" id="IPR050091">
    <property type="entry name" value="PKS_NRPS_Biosynth_Enz"/>
</dbReference>
<dbReference type="GO" id="GO:0016491">
    <property type="term" value="F:oxidoreductase activity"/>
    <property type="evidence" value="ECO:0007669"/>
    <property type="project" value="InterPro"/>
</dbReference>
<feature type="region of interest" description="Disordered" evidence="4">
    <location>
        <begin position="1"/>
        <end position="26"/>
    </location>
</feature>
<dbReference type="PANTHER" id="PTHR43775">
    <property type="entry name" value="FATTY ACID SYNTHASE"/>
    <property type="match status" value="1"/>
</dbReference>
<dbReference type="InterPro" id="IPR020806">
    <property type="entry name" value="PKS_PP-bd"/>
</dbReference>
<dbReference type="SMART" id="SM00829">
    <property type="entry name" value="PKS_ER"/>
    <property type="match status" value="1"/>
</dbReference>
<feature type="non-terminal residue" evidence="6">
    <location>
        <position position="1"/>
    </location>
</feature>
<dbReference type="GO" id="GO:0004312">
    <property type="term" value="F:fatty acid synthase activity"/>
    <property type="evidence" value="ECO:0007669"/>
    <property type="project" value="TreeGrafter"/>
</dbReference>
<dbReference type="CDD" id="cd05195">
    <property type="entry name" value="enoyl_red"/>
    <property type="match status" value="1"/>
</dbReference>
<dbReference type="Pfam" id="PF08659">
    <property type="entry name" value="KR"/>
    <property type="match status" value="1"/>
</dbReference>
<organism evidence="6 7">
    <name type="scientific">Candidatus Viridilinea halotolerans</name>
    <dbReference type="NCBI Taxonomy" id="2491704"/>
    <lineage>
        <taxon>Bacteria</taxon>
        <taxon>Bacillati</taxon>
        <taxon>Chloroflexota</taxon>
        <taxon>Chloroflexia</taxon>
        <taxon>Chloroflexales</taxon>
        <taxon>Chloroflexineae</taxon>
        <taxon>Oscillochloridaceae</taxon>
        <taxon>Candidatus Viridilinea</taxon>
    </lineage>
</organism>
<dbReference type="SUPFAM" id="SSF47336">
    <property type="entry name" value="ACP-like"/>
    <property type="match status" value="1"/>
</dbReference>
<dbReference type="InterPro" id="IPR009081">
    <property type="entry name" value="PP-bd_ACP"/>
</dbReference>
<keyword evidence="2" id="KW-0597">Phosphoprotein</keyword>
<evidence type="ECO:0000313" key="6">
    <source>
        <dbReference type="EMBL" id="RRR66478.1"/>
    </source>
</evidence>
<dbReference type="GO" id="GO:0005886">
    <property type="term" value="C:plasma membrane"/>
    <property type="evidence" value="ECO:0007669"/>
    <property type="project" value="TreeGrafter"/>
</dbReference>
<dbReference type="SUPFAM" id="SSF51735">
    <property type="entry name" value="NAD(P)-binding Rossmann-fold domains"/>
    <property type="match status" value="3"/>
</dbReference>
<dbReference type="InterPro" id="IPR013968">
    <property type="entry name" value="PKS_KR"/>
</dbReference>
<dbReference type="PROSITE" id="PS50075">
    <property type="entry name" value="CARRIER"/>
    <property type="match status" value="1"/>
</dbReference>
<evidence type="ECO:0000256" key="3">
    <source>
        <dbReference type="ARBA" id="ARBA00022679"/>
    </source>
</evidence>
<dbReference type="SUPFAM" id="SSF50129">
    <property type="entry name" value="GroES-like"/>
    <property type="match status" value="1"/>
</dbReference>
<dbReference type="InterPro" id="IPR006162">
    <property type="entry name" value="Ppantetheine_attach_site"/>
</dbReference>
<feature type="domain" description="Carrier" evidence="5">
    <location>
        <begin position="774"/>
        <end position="852"/>
    </location>
</feature>
<dbReference type="SMART" id="SM00823">
    <property type="entry name" value="PKS_PP"/>
    <property type="match status" value="1"/>
</dbReference>
<dbReference type="PROSITE" id="PS00012">
    <property type="entry name" value="PHOSPHOPANTETHEINE"/>
    <property type="match status" value="1"/>
</dbReference>
<dbReference type="GO" id="GO:0031177">
    <property type="term" value="F:phosphopantetheine binding"/>
    <property type="evidence" value="ECO:0007669"/>
    <property type="project" value="InterPro"/>
</dbReference>
<dbReference type="GO" id="GO:0071770">
    <property type="term" value="P:DIM/DIP cell wall layer assembly"/>
    <property type="evidence" value="ECO:0007669"/>
    <property type="project" value="TreeGrafter"/>
</dbReference>
<dbReference type="CDD" id="cd08955">
    <property type="entry name" value="KR_2_FAS_SDR_x"/>
    <property type="match status" value="1"/>
</dbReference>
<dbReference type="Gene3D" id="1.10.1200.10">
    <property type="entry name" value="ACP-like"/>
    <property type="match status" value="1"/>
</dbReference>
<proteinExistence type="predicted"/>
<protein>
    <submittedName>
        <fullName evidence="6">SDR family NAD(P)-dependent oxidoreductase</fullName>
    </submittedName>
</protein>
<dbReference type="InterPro" id="IPR011032">
    <property type="entry name" value="GroES-like_sf"/>
</dbReference>
<dbReference type="GO" id="GO:0005737">
    <property type="term" value="C:cytoplasm"/>
    <property type="evidence" value="ECO:0007669"/>
    <property type="project" value="TreeGrafter"/>
</dbReference>
<evidence type="ECO:0000256" key="4">
    <source>
        <dbReference type="SAM" id="MobiDB-lite"/>
    </source>
</evidence>
<dbReference type="InterPro" id="IPR020843">
    <property type="entry name" value="ER"/>
</dbReference>
<dbReference type="AlphaFoldDB" id="A0A426TRV6"/>
<name>A0A426TRV6_9CHLR</name>
<dbReference type="Proteomes" id="UP000280307">
    <property type="component" value="Unassembled WGS sequence"/>
</dbReference>
<dbReference type="Pfam" id="PF00550">
    <property type="entry name" value="PP-binding"/>
    <property type="match status" value="1"/>
</dbReference>
<accession>A0A426TRV6</accession>
<dbReference type="SMART" id="SM00822">
    <property type="entry name" value="PKS_KR"/>
    <property type="match status" value="1"/>
</dbReference>
<keyword evidence="3" id="KW-0808">Transferase</keyword>
<reference evidence="6 7" key="1">
    <citation type="submission" date="2018-12" db="EMBL/GenBank/DDBJ databases">
        <title>Genome Sequence of Candidatus Viridilinea halotolerans isolated from saline sulfide-rich spring.</title>
        <authorList>
            <person name="Grouzdev D.S."/>
            <person name="Burganskaya E.I."/>
            <person name="Krutkina M.S."/>
            <person name="Sukhacheva M.V."/>
            <person name="Gorlenko V.M."/>
        </authorList>
    </citation>
    <scope>NUCLEOTIDE SEQUENCE [LARGE SCALE GENOMIC DNA]</scope>
    <source>
        <strain evidence="6">Chok-6</strain>
    </source>
</reference>
<feature type="compositionally biased region" description="Pro residues" evidence="4">
    <location>
        <begin position="8"/>
        <end position="18"/>
    </location>
</feature>
<dbReference type="InterPro" id="IPR036291">
    <property type="entry name" value="NAD(P)-bd_dom_sf"/>
</dbReference>
<dbReference type="InterPro" id="IPR057326">
    <property type="entry name" value="KR_dom"/>
</dbReference>
<evidence type="ECO:0000313" key="7">
    <source>
        <dbReference type="Proteomes" id="UP000280307"/>
    </source>
</evidence>
<dbReference type="PANTHER" id="PTHR43775:SF37">
    <property type="entry name" value="SI:DKEY-61P9.11"/>
    <property type="match status" value="1"/>
</dbReference>
<dbReference type="FunFam" id="3.40.50.720:FF:000209">
    <property type="entry name" value="Polyketide synthase Pks12"/>
    <property type="match status" value="1"/>
</dbReference>
<dbReference type="InterPro" id="IPR013154">
    <property type="entry name" value="ADH-like_N"/>
</dbReference>
<dbReference type="GO" id="GO:0006633">
    <property type="term" value="P:fatty acid biosynthetic process"/>
    <property type="evidence" value="ECO:0007669"/>
    <property type="project" value="TreeGrafter"/>
</dbReference>
<dbReference type="EMBL" id="RSAS01000850">
    <property type="protein sequence ID" value="RRR66478.1"/>
    <property type="molecule type" value="Genomic_DNA"/>
</dbReference>
<dbReference type="Pfam" id="PF08240">
    <property type="entry name" value="ADH_N"/>
    <property type="match status" value="1"/>
</dbReference>
<dbReference type="Pfam" id="PF13602">
    <property type="entry name" value="ADH_zinc_N_2"/>
    <property type="match status" value="1"/>
</dbReference>
<comment type="caution">
    <text evidence="6">The sequence shown here is derived from an EMBL/GenBank/DDBJ whole genome shotgun (WGS) entry which is preliminary data.</text>
</comment>
<evidence type="ECO:0000256" key="1">
    <source>
        <dbReference type="ARBA" id="ARBA00022450"/>
    </source>
</evidence>
<dbReference type="Gene3D" id="3.90.180.10">
    <property type="entry name" value="Medium-chain alcohol dehydrogenases, catalytic domain"/>
    <property type="match status" value="1"/>
</dbReference>
<sequence length="892" mass="93958">SIAENPIAAPPAAFPPSPTTWARRRPVLRQAQEPLAEGGPGGEGHPSIAENPIAATPAAALAACTALLHLSQALASITTPVRLWVVTAGAQRVGEEAVVSLEGMALGASLWAFGRTLALEEPQLACRLLDLDPADGLDGQVETLLAEVQHASSTLQVAWRGMLRWGATVAPWPATPGYAPHAAQRLQLERYGALDALRYVPLATPIPGAGEVLVDVAAVGLNLRDLLNCLGLLQEHYAQVLGIQRAQDVGLGLEAAGIVAAVGAGVDGYAVGDRVMGIGGLMGTLATQTLMPANRLAHVPAGMALADAATLPITFLTVWYGLVELASLQPGERVLIHAAAGGVGQAAVQIAQMRGATVFATASPNKWPLLRQQGVQHCFHSRTLDFAQEILDATGGQGVDVVLNSLNGEFIAASFAALRHGGRFVEIGKREIWSLAEAAERRPDAGYFPFDLLEVLASDAALGPRLWQELLGHVAAGRLRSLPHVCYSADAVLPALRMMQQGGHVGKLVITFAPSAPLRLDPQASYLITGGVGALGLQTAQQLVADGARRLVLSSRRTELSAAQQQAVAELEAAGATVAVVGADVGEGDAVQHLLDRCAALGPLRGIVHAAGVLDDGMLAAQNATRLAEVMRPKADGAWHLHRLTVGCELDFFVGFSSTTALLGASGQSNYAAANGFLDGLLLARRAQGLAGQSINWGPWSEVGLAVARSAHLQRQNMGMISPAQGRVFFHNILVQKTPQLAVIPTQATPRSKPSRADKRTHLRHELAALPHQASRSRLEAWLRGEISQVIGLAAPHTLDANAGFMDLGIDSLMAVELRNRLAAGLECTLHPTLLFDYPTLESLVVYLIEHVLKPSHPVVPPKAEVRAADEQPELAPHDLLAFIAQEFKDLT</sequence>
<dbReference type="SMART" id="SM01294">
    <property type="entry name" value="PKS_PP_betabranch"/>
    <property type="match status" value="1"/>
</dbReference>
<gene>
    <name evidence="6" type="ORF">EI684_20710</name>
</gene>